<proteinExistence type="predicted"/>
<dbReference type="EMBL" id="CP053452">
    <property type="protein sequence ID" value="QJW99121.1"/>
    <property type="molecule type" value="Genomic_DNA"/>
</dbReference>
<keyword evidence="1" id="KW-0812">Transmembrane</keyword>
<organism evidence="2 3">
    <name type="scientific">Frigoriglobus tundricola</name>
    <dbReference type="NCBI Taxonomy" id="2774151"/>
    <lineage>
        <taxon>Bacteria</taxon>
        <taxon>Pseudomonadati</taxon>
        <taxon>Planctomycetota</taxon>
        <taxon>Planctomycetia</taxon>
        <taxon>Gemmatales</taxon>
        <taxon>Gemmataceae</taxon>
        <taxon>Frigoriglobus</taxon>
    </lineage>
</organism>
<keyword evidence="1" id="KW-0472">Membrane</keyword>
<dbReference type="RefSeq" id="WP_171474149.1">
    <property type="nucleotide sequence ID" value="NZ_CP053452.2"/>
</dbReference>
<keyword evidence="1" id="KW-1133">Transmembrane helix</keyword>
<dbReference type="Proteomes" id="UP000503447">
    <property type="component" value="Chromosome"/>
</dbReference>
<reference evidence="3" key="1">
    <citation type="submission" date="2020-05" db="EMBL/GenBank/DDBJ databases">
        <title>Frigoriglobus tundricola gen. nov., sp. nov., a psychrotolerant cellulolytic planctomycete of the family Gemmataceae with two divergent copies of 16S rRNA gene.</title>
        <authorList>
            <person name="Kulichevskaya I.S."/>
            <person name="Ivanova A.A."/>
            <person name="Naumoff D.G."/>
            <person name="Beletsky A.V."/>
            <person name="Rijpstra W.I.C."/>
            <person name="Sinninghe Damste J.S."/>
            <person name="Mardanov A.V."/>
            <person name="Ravin N.V."/>
            <person name="Dedysh S.N."/>
        </authorList>
    </citation>
    <scope>NUCLEOTIDE SEQUENCE [LARGE SCALE GENOMIC DNA]</scope>
    <source>
        <strain evidence="3">PL17</strain>
    </source>
</reference>
<dbReference type="AlphaFoldDB" id="A0A6M5Z136"/>
<protein>
    <submittedName>
        <fullName evidence="2">Uncharacterized protein</fullName>
    </submittedName>
</protein>
<evidence type="ECO:0000313" key="3">
    <source>
        <dbReference type="Proteomes" id="UP000503447"/>
    </source>
</evidence>
<name>A0A6M5Z136_9BACT</name>
<dbReference type="KEGG" id="ftj:FTUN_6719"/>
<gene>
    <name evidence="2" type="ORF">FTUN_6719</name>
</gene>
<feature type="transmembrane region" description="Helical" evidence="1">
    <location>
        <begin position="6"/>
        <end position="25"/>
    </location>
</feature>
<evidence type="ECO:0000256" key="1">
    <source>
        <dbReference type="SAM" id="Phobius"/>
    </source>
</evidence>
<accession>A0A6M5Z136</accession>
<sequence length="45" mass="5123">MDEKLKWVIAAGLVGFVGAAVWQFLKESANAARRADRHREPWELV</sequence>
<evidence type="ECO:0000313" key="2">
    <source>
        <dbReference type="EMBL" id="QJW99121.1"/>
    </source>
</evidence>
<keyword evidence="3" id="KW-1185">Reference proteome</keyword>